<comment type="subunit">
    <text evidence="2">Monomer.</text>
</comment>
<protein>
    <submittedName>
        <fullName evidence="6">Glycoside hydrolase family 92 protein</fullName>
    </submittedName>
</protein>
<dbReference type="InterPro" id="IPR012939">
    <property type="entry name" value="Glyco_hydro_92"/>
</dbReference>
<dbReference type="Gene3D" id="1.20.1610.10">
    <property type="entry name" value="alpha-1,2-mannosidases domains"/>
    <property type="match status" value="1"/>
</dbReference>
<keyword evidence="6" id="KW-0378">Hydrolase</keyword>
<dbReference type="InterPro" id="IPR041371">
    <property type="entry name" value="GH92_N"/>
</dbReference>
<evidence type="ECO:0000256" key="2">
    <source>
        <dbReference type="ARBA" id="ARBA00011245"/>
    </source>
</evidence>
<keyword evidence="3" id="KW-0106">Calcium</keyword>
<name>A0ABU3D210_9FLAO</name>
<proteinExistence type="predicted"/>
<sequence length="220" mass="25414">MKENNQKPFSQFNHECEEASPRYYAVQLLDYDIKAELTATQRTGIQRFTFPEDSLFVPQDIPGLIQKTGGKECFTQKLDSMFNWYPKRGDKSPIFSSGMIGQYVHGNEPSHHVTYLYDYMGIPSEIQRLVHEILTEQYKNEPKGHCGNGDCGQMFSWYIFSSPRFYLVNPAQGTYLLGAPLSEQAKIQLEDDKKFVVRTTIFSPENQFVANIKLKYITHK</sequence>
<reference evidence="6 7" key="1">
    <citation type="submission" date="2023-09" db="EMBL/GenBank/DDBJ databases">
        <authorList>
            <person name="Rey-Velasco X."/>
        </authorList>
    </citation>
    <scope>NUCLEOTIDE SEQUENCE [LARGE SCALE GENOMIC DNA]</scope>
    <source>
        <strain evidence="6 7">F117</strain>
    </source>
</reference>
<comment type="cofactor">
    <cofactor evidence="1">
        <name>Ca(2+)</name>
        <dbReference type="ChEBI" id="CHEBI:29108"/>
    </cofactor>
</comment>
<comment type="caution">
    <text evidence="6">The sequence shown here is derived from an EMBL/GenBank/DDBJ whole genome shotgun (WGS) entry which is preliminary data.</text>
</comment>
<dbReference type="RefSeq" id="WP_311501928.1">
    <property type="nucleotide sequence ID" value="NZ_JAVRHK010000002.1"/>
</dbReference>
<evidence type="ECO:0000313" key="6">
    <source>
        <dbReference type="EMBL" id="MDT0675456.1"/>
    </source>
</evidence>
<evidence type="ECO:0000256" key="1">
    <source>
        <dbReference type="ARBA" id="ARBA00001913"/>
    </source>
</evidence>
<evidence type="ECO:0000259" key="5">
    <source>
        <dbReference type="Pfam" id="PF17678"/>
    </source>
</evidence>
<evidence type="ECO:0000259" key="4">
    <source>
        <dbReference type="Pfam" id="PF07971"/>
    </source>
</evidence>
<dbReference type="Gene3D" id="2.70.98.10">
    <property type="match status" value="1"/>
</dbReference>
<gene>
    <name evidence="6" type="ORF">RM539_02530</name>
</gene>
<dbReference type="InterPro" id="IPR050883">
    <property type="entry name" value="PNGase"/>
</dbReference>
<dbReference type="EMBL" id="JAVRHK010000002">
    <property type="protein sequence ID" value="MDT0675456.1"/>
    <property type="molecule type" value="Genomic_DNA"/>
</dbReference>
<organism evidence="6 7">
    <name type="scientific">Autumnicola musiva</name>
    <dbReference type="NCBI Taxonomy" id="3075589"/>
    <lineage>
        <taxon>Bacteria</taxon>
        <taxon>Pseudomonadati</taxon>
        <taxon>Bacteroidota</taxon>
        <taxon>Flavobacteriia</taxon>
        <taxon>Flavobacteriales</taxon>
        <taxon>Flavobacteriaceae</taxon>
        <taxon>Autumnicola</taxon>
    </lineage>
</organism>
<dbReference type="PANTHER" id="PTHR12143">
    <property type="entry name" value="PEPTIDE N-GLYCANASE PNGASE -RELATED"/>
    <property type="match status" value="1"/>
</dbReference>
<accession>A0ABU3D210</accession>
<dbReference type="Proteomes" id="UP001262582">
    <property type="component" value="Unassembled WGS sequence"/>
</dbReference>
<dbReference type="GO" id="GO:0016787">
    <property type="term" value="F:hydrolase activity"/>
    <property type="evidence" value="ECO:0007669"/>
    <property type="project" value="UniProtKB-KW"/>
</dbReference>
<dbReference type="InterPro" id="IPR014718">
    <property type="entry name" value="GH-type_carb-bd"/>
</dbReference>
<dbReference type="Pfam" id="PF07971">
    <property type="entry name" value="Glyco_hydro_92"/>
    <property type="match status" value="1"/>
</dbReference>
<feature type="domain" description="Glycosyl hydrolase family 92 N-terminal" evidence="5">
    <location>
        <begin position="3"/>
        <end position="53"/>
    </location>
</feature>
<feature type="domain" description="Glycosyl hydrolase family 92" evidence="4">
    <location>
        <begin position="54"/>
        <end position="214"/>
    </location>
</feature>
<dbReference type="Pfam" id="PF17678">
    <property type="entry name" value="Glyco_hydro_92N"/>
    <property type="match status" value="1"/>
</dbReference>
<keyword evidence="7" id="KW-1185">Reference proteome</keyword>
<dbReference type="PANTHER" id="PTHR12143:SF39">
    <property type="entry name" value="SECRETED PROTEIN"/>
    <property type="match status" value="1"/>
</dbReference>
<dbReference type="Gene3D" id="3.30.2080.10">
    <property type="entry name" value="GH92 mannosidase domain"/>
    <property type="match status" value="1"/>
</dbReference>
<evidence type="ECO:0000313" key="7">
    <source>
        <dbReference type="Proteomes" id="UP001262582"/>
    </source>
</evidence>
<evidence type="ECO:0000256" key="3">
    <source>
        <dbReference type="ARBA" id="ARBA00022837"/>
    </source>
</evidence>